<evidence type="ECO:0000256" key="2">
    <source>
        <dbReference type="ARBA" id="ARBA00022801"/>
    </source>
</evidence>
<organism evidence="5 6">
    <name type="scientific">Sphaerisporangium album</name>
    <dbReference type="NCBI Taxonomy" id="509200"/>
    <lineage>
        <taxon>Bacteria</taxon>
        <taxon>Bacillati</taxon>
        <taxon>Actinomycetota</taxon>
        <taxon>Actinomycetes</taxon>
        <taxon>Streptosporangiales</taxon>
        <taxon>Streptosporangiaceae</taxon>
        <taxon>Sphaerisporangium</taxon>
    </lineage>
</organism>
<evidence type="ECO:0000256" key="1">
    <source>
        <dbReference type="ARBA" id="ARBA00005582"/>
    </source>
</evidence>
<accession>A0A367FSS9</accession>
<comment type="similarity">
    <text evidence="1 3">Belongs to the Nudix hydrolase family.</text>
</comment>
<dbReference type="PROSITE" id="PS51462">
    <property type="entry name" value="NUDIX"/>
    <property type="match status" value="1"/>
</dbReference>
<keyword evidence="2 3" id="KW-0378">Hydrolase</keyword>
<dbReference type="InterPro" id="IPR053931">
    <property type="entry name" value="RapZ_C"/>
</dbReference>
<dbReference type="InterPro" id="IPR005337">
    <property type="entry name" value="RapZ-like"/>
</dbReference>
<reference evidence="5 6" key="1">
    <citation type="submission" date="2018-06" db="EMBL/GenBank/DDBJ databases">
        <title>Sphaerisporangium craniellae sp. nov., isolated from a marine sponge in the South China Sea.</title>
        <authorList>
            <person name="Li L."/>
        </authorList>
    </citation>
    <scope>NUCLEOTIDE SEQUENCE [LARGE SCALE GENOMIC DNA]</scope>
    <source>
        <strain evidence="5 6">CCTCC AA 208026</strain>
    </source>
</reference>
<evidence type="ECO:0000259" key="4">
    <source>
        <dbReference type="PROSITE" id="PS51462"/>
    </source>
</evidence>
<dbReference type="PRINTS" id="PR00502">
    <property type="entry name" value="NUDIXFAMILY"/>
</dbReference>
<dbReference type="Pfam" id="PF00293">
    <property type="entry name" value="NUDIX"/>
    <property type="match status" value="1"/>
</dbReference>
<dbReference type="PANTHER" id="PTHR30448:SF0">
    <property type="entry name" value="RNASE ADAPTER PROTEIN RAPZ"/>
    <property type="match status" value="1"/>
</dbReference>
<dbReference type="Gene3D" id="3.90.79.10">
    <property type="entry name" value="Nucleoside Triphosphate Pyrophosphohydrolase"/>
    <property type="match status" value="1"/>
</dbReference>
<dbReference type="PROSITE" id="PS00893">
    <property type="entry name" value="NUDIX_BOX"/>
    <property type="match status" value="1"/>
</dbReference>
<dbReference type="Proteomes" id="UP000253094">
    <property type="component" value="Unassembled WGS sequence"/>
</dbReference>
<feature type="domain" description="Nudix hydrolase" evidence="4">
    <location>
        <begin position="225"/>
        <end position="364"/>
    </location>
</feature>
<gene>
    <name evidence="5" type="ORF">DQ384_00545</name>
</gene>
<dbReference type="InterPro" id="IPR020084">
    <property type="entry name" value="NUDIX_hydrolase_CS"/>
</dbReference>
<sequence length="374" mass="39855">MALNSTAPSSTATATATTAAAKAVTVTSFGYGHAPAPEAELTIDARRYLRNPHHDAAMRDKTGLAADVYLHVMITPGARGLVRNLTTMTADMLHDATGRPQHLVRVAIGCAGGRHRSVALTEALANELALLGIDVTVEHRDVDKPLLTLAHHADDQPVTHTDPDVLSRGVTEGWADPITDPSQIDWEARQAAALVPFQVVAGRPLNPCAPTGIRYGRNELGHWGEQVCADAIATLHDQDGHRYIAMIWRGDGHGCALPGGKVDTGEEPTHAAIRELAEETGLALGENDAILIALPARVVPDPRASDEAWMVTVPVRAHMGTRPRDQFPTLTGADDADRAEWIPSDTYEQLVDHLAALGGTVFAAHQAMLAELLA</sequence>
<dbReference type="GO" id="GO:0016787">
    <property type="term" value="F:hydrolase activity"/>
    <property type="evidence" value="ECO:0007669"/>
    <property type="project" value="UniProtKB-KW"/>
</dbReference>
<dbReference type="PANTHER" id="PTHR30448">
    <property type="entry name" value="RNASE ADAPTER PROTEIN RAPZ"/>
    <property type="match status" value="1"/>
</dbReference>
<name>A0A367FSS9_9ACTN</name>
<dbReference type="InterPro" id="IPR000086">
    <property type="entry name" value="NUDIX_hydrolase_dom"/>
</dbReference>
<evidence type="ECO:0000313" key="6">
    <source>
        <dbReference type="Proteomes" id="UP000253094"/>
    </source>
</evidence>
<protein>
    <submittedName>
        <fullName evidence="5">NUDIX domain-containing protein</fullName>
    </submittedName>
</protein>
<comment type="caution">
    <text evidence="5">The sequence shown here is derived from an EMBL/GenBank/DDBJ whole genome shotgun (WGS) entry which is preliminary data.</text>
</comment>
<proteinExistence type="inferred from homology"/>
<dbReference type="Pfam" id="PF22740">
    <property type="entry name" value="PapZ_C"/>
    <property type="match status" value="1"/>
</dbReference>
<keyword evidence="6" id="KW-1185">Reference proteome</keyword>
<evidence type="ECO:0000313" key="5">
    <source>
        <dbReference type="EMBL" id="RCG32979.1"/>
    </source>
</evidence>
<dbReference type="GO" id="GO:0005524">
    <property type="term" value="F:ATP binding"/>
    <property type="evidence" value="ECO:0007669"/>
    <property type="project" value="InterPro"/>
</dbReference>
<dbReference type="InterPro" id="IPR015797">
    <property type="entry name" value="NUDIX_hydrolase-like_dom_sf"/>
</dbReference>
<dbReference type="EMBL" id="QOIL01000001">
    <property type="protein sequence ID" value="RCG32979.1"/>
    <property type="molecule type" value="Genomic_DNA"/>
</dbReference>
<dbReference type="RefSeq" id="WP_114026643.1">
    <property type="nucleotide sequence ID" value="NZ_QOIL01000001.1"/>
</dbReference>
<evidence type="ECO:0000256" key="3">
    <source>
        <dbReference type="RuleBase" id="RU003476"/>
    </source>
</evidence>
<dbReference type="AlphaFoldDB" id="A0A367FSS9"/>
<dbReference type="SUPFAM" id="SSF55811">
    <property type="entry name" value="Nudix"/>
    <property type="match status" value="1"/>
</dbReference>
<dbReference type="InterPro" id="IPR020476">
    <property type="entry name" value="Nudix_hydrolase"/>
</dbReference>
<dbReference type="OrthoDB" id="9761969at2"/>